<reference evidence="4" key="1">
    <citation type="submission" date="2023-03" db="EMBL/GenBank/DDBJ databases">
        <title>Mating type loci evolution in Malassezia.</title>
        <authorList>
            <person name="Coelho M.A."/>
        </authorList>
    </citation>
    <scope>NUCLEOTIDE SEQUENCE</scope>
    <source>
        <strain evidence="4">CBS 9431</strain>
    </source>
</reference>
<dbReference type="RefSeq" id="XP_060123319.1">
    <property type="nucleotide sequence ID" value="XM_060267336.1"/>
</dbReference>
<evidence type="ECO:0000259" key="3">
    <source>
        <dbReference type="Pfam" id="PF03109"/>
    </source>
</evidence>
<dbReference type="InterPro" id="IPR004147">
    <property type="entry name" value="ABC1_dom"/>
</dbReference>
<organism evidence="4 5">
    <name type="scientific">Malassezia japonica</name>
    <dbReference type="NCBI Taxonomy" id="223818"/>
    <lineage>
        <taxon>Eukaryota</taxon>
        <taxon>Fungi</taxon>
        <taxon>Dikarya</taxon>
        <taxon>Basidiomycota</taxon>
        <taxon>Ustilaginomycotina</taxon>
        <taxon>Malasseziomycetes</taxon>
        <taxon>Malasseziales</taxon>
        <taxon>Malasseziaceae</taxon>
        <taxon>Malassezia</taxon>
    </lineage>
</organism>
<feature type="domain" description="ABC1 atypical kinase-like" evidence="3">
    <location>
        <begin position="298"/>
        <end position="445"/>
    </location>
</feature>
<evidence type="ECO:0000256" key="2">
    <source>
        <dbReference type="SAM" id="Phobius"/>
    </source>
</evidence>
<dbReference type="CDD" id="cd13971">
    <property type="entry name" value="ADCK2-like"/>
    <property type="match status" value="1"/>
</dbReference>
<feature type="transmembrane region" description="Helical" evidence="2">
    <location>
        <begin position="105"/>
        <end position="131"/>
    </location>
</feature>
<keyword evidence="2" id="KW-0472">Membrane</keyword>
<dbReference type="Proteomes" id="UP001217754">
    <property type="component" value="Chromosome 6"/>
</dbReference>
<keyword evidence="5" id="KW-1185">Reference proteome</keyword>
<dbReference type="GO" id="GO:0005739">
    <property type="term" value="C:mitochondrion"/>
    <property type="evidence" value="ECO:0007669"/>
    <property type="project" value="TreeGrafter"/>
</dbReference>
<comment type="similarity">
    <text evidence="1">Belongs to the protein kinase superfamily. ADCK protein kinase family.</text>
</comment>
<dbReference type="PANTHER" id="PTHR45890">
    <property type="entry name" value="AARF DOMAIN CONTAINING KINASE 2 (PREDICTED)"/>
    <property type="match status" value="1"/>
</dbReference>
<sequence length="709" mass="79886">MPVRPMACRLVRPSALARVPIQIRVPQMMRAPCVQVCGVRASHSAHAPLRSASRGLWAAGAGAGLVAYLAMHDKMHSDEDKKEVQVHEPEEEKPQTLLRKTGRILFVYIIEPILVFQRFLVLAVIFAPVILASPMLLVGKVSEETSADGTERAGERWGALWWYGLLVAQMGRAGPTFVKLGQWAGSRHDLFPDALCDRLSKLHSNNNPHPFQHTKQVLERVFGKPFDEIFASFEHTPVGCGAVGQVYRAVLRDDLLPPDYLASKQEDKALAETAHKIGRELALTYEHDETEPRMPTAAVAIKVLHPHVHRTINYDIRIMRFFADTLNSLPGMRWVSLPEEVAQFSTLMFSQLDLRQEANNLARFERNFAARGSAVTFPRPLLDFCSRDVLIEEMIDAVPLKYFLQLGGLDYDTRIADLGLDAFLNMLLIDNFTHADLHPGNIMVKFYRPTTRSILQNLLSRILASFDPDYRLSAQYKSGIVADKKVVQVLMSKTKDKKAWLEELQLLEDEGYLPELVFLDAGLVSELSAMNRRNFLDLFSAVASFDGAMAGKLMVERCRSPELVTDKKGFENKIDTIVSSVKNNTFSLANLQIGDVLSEVLRAVRTYHVKMEPDFVDTVISILILEGIGRRLDPDLDLFRSAIPILRKLGQRMSGDDEELAVLREKASLKTVIPMVKLWFYVETRSLLMGITNSPERVNAFVRYGWFSD</sequence>
<dbReference type="InterPro" id="IPR011009">
    <property type="entry name" value="Kinase-like_dom_sf"/>
</dbReference>
<dbReference type="SUPFAM" id="SSF56112">
    <property type="entry name" value="Protein kinase-like (PK-like)"/>
    <property type="match status" value="1"/>
</dbReference>
<evidence type="ECO:0000313" key="4">
    <source>
        <dbReference type="EMBL" id="WFD40422.1"/>
    </source>
</evidence>
<name>A0AAF0JB12_9BASI</name>
<dbReference type="GeneID" id="85227059"/>
<proteinExistence type="inferred from homology"/>
<protein>
    <recommendedName>
        <fullName evidence="3">ABC1 atypical kinase-like domain-containing protein</fullName>
    </recommendedName>
</protein>
<dbReference type="PANTHER" id="PTHR45890:SF1">
    <property type="entry name" value="AARF DOMAIN CONTAINING KINASE 2"/>
    <property type="match status" value="1"/>
</dbReference>
<dbReference type="EMBL" id="CP119963">
    <property type="protein sequence ID" value="WFD40422.1"/>
    <property type="molecule type" value="Genomic_DNA"/>
</dbReference>
<gene>
    <name evidence="4" type="ORF">MJAP1_003408</name>
</gene>
<dbReference type="Pfam" id="PF03109">
    <property type="entry name" value="ABC1"/>
    <property type="match status" value="2"/>
</dbReference>
<accession>A0AAF0JB12</accession>
<feature type="domain" description="ABC1 atypical kinase-like" evidence="3">
    <location>
        <begin position="201"/>
        <end position="253"/>
    </location>
</feature>
<dbReference type="AlphaFoldDB" id="A0AAF0JB12"/>
<evidence type="ECO:0000313" key="5">
    <source>
        <dbReference type="Proteomes" id="UP001217754"/>
    </source>
</evidence>
<dbReference type="InterPro" id="IPR052402">
    <property type="entry name" value="ADCK_kinase"/>
</dbReference>
<dbReference type="InterPro" id="IPR044095">
    <property type="entry name" value="ADCK2_dom"/>
</dbReference>
<keyword evidence="2" id="KW-0812">Transmembrane</keyword>
<evidence type="ECO:0000256" key="1">
    <source>
        <dbReference type="ARBA" id="ARBA00009670"/>
    </source>
</evidence>
<keyword evidence="2" id="KW-1133">Transmembrane helix</keyword>